<dbReference type="HAMAP" id="MF_03103">
    <property type="entry name" value="Mmm1"/>
    <property type="match status" value="1"/>
</dbReference>
<comment type="subunit">
    <text evidence="8">Homodimer. Component of the ER-mitochondria encounter structure (ERMES) or MDM complex, composed of MMM1, MDM10, MDM12 and MDM34. A MMM1 homodimer associates with one molecule of MDM12 on each side in a pairwise head-to-tail manner, and the SMP-LTD domains of MMM1 and MDM12 generate a continuous hydrophobic tunnel for phospholipid trafficking.</text>
</comment>
<dbReference type="GO" id="GO:0008289">
    <property type="term" value="F:lipid binding"/>
    <property type="evidence" value="ECO:0007669"/>
    <property type="project" value="UniProtKB-KW"/>
</dbReference>
<proteinExistence type="inferred from homology"/>
<reference evidence="12" key="1">
    <citation type="submission" date="2013-08" db="EMBL/GenBank/DDBJ databases">
        <title>Gene expansion shapes genome architecture in the human pathogen Lichtheimia corymbifera: an evolutionary genomics analysis in the ancient terrestrial Mucorales (Mucoromycotina).</title>
        <authorList>
            <person name="Schwartze V.U."/>
            <person name="Winter S."/>
            <person name="Shelest E."/>
            <person name="Marcet-Houben M."/>
            <person name="Horn F."/>
            <person name="Wehner S."/>
            <person name="Hoffmann K."/>
            <person name="Riege K."/>
            <person name="Sammeth M."/>
            <person name="Nowrousian M."/>
            <person name="Valiante V."/>
            <person name="Linde J."/>
            <person name="Jacobsen I.D."/>
            <person name="Marz M."/>
            <person name="Brakhage A.A."/>
            <person name="Gabaldon T."/>
            <person name="Bocker S."/>
            <person name="Voigt K."/>
        </authorList>
    </citation>
    <scope>NUCLEOTIDE SEQUENCE [LARGE SCALE GENOMIC DNA]</scope>
    <source>
        <strain evidence="12">FSU 9682</strain>
    </source>
</reference>
<protein>
    <recommendedName>
        <fullName evidence="8">Maintenance of mitochondrial morphology protein 1</fullName>
    </recommendedName>
</protein>
<dbReference type="Pfam" id="PF10296">
    <property type="entry name" value="MMM1"/>
    <property type="match status" value="1"/>
</dbReference>
<evidence type="ECO:0000256" key="8">
    <source>
        <dbReference type="HAMAP-Rule" id="MF_03103"/>
    </source>
</evidence>
<organism evidence="12 13">
    <name type="scientific">Lichtheimia corymbifera JMRC:FSU:9682</name>
    <dbReference type="NCBI Taxonomy" id="1263082"/>
    <lineage>
        <taxon>Eukaryota</taxon>
        <taxon>Fungi</taxon>
        <taxon>Fungi incertae sedis</taxon>
        <taxon>Mucoromycota</taxon>
        <taxon>Mucoromycotina</taxon>
        <taxon>Mucoromycetes</taxon>
        <taxon>Mucorales</taxon>
        <taxon>Lichtheimiaceae</taxon>
        <taxon>Lichtheimia</taxon>
    </lineage>
</organism>
<keyword evidence="2 8" id="KW-0812">Transmembrane</keyword>
<evidence type="ECO:0000256" key="1">
    <source>
        <dbReference type="ARBA" id="ARBA00022448"/>
    </source>
</evidence>
<dbReference type="PROSITE" id="PS51847">
    <property type="entry name" value="SMP"/>
    <property type="match status" value="1"/>
</dbReference>
<comment type="subcellular location">
    <subcellularLocation>
        <location evidence="8">Endoplasmic reticulum membrane</location>
        <topology evidence="8">Single-pass type I membrane protein</topology>
    </subcellularLocation>
    <text evidence="8">The ERMES/MDM complex localizes to a few discrete foci (around 10 per single cell), that represent mitochondria-endoplasmic reticulum junctions. These foci are often found next to mtDNA nucleoids.</text>
</comment>
<comment type="similarity">
    <text evidence="8">Belongs to the MMM1 family.</text>
</comment>
<keyword evidence="13" id="KW-1185">Reference proteome</keyword>
<evidence type="ECO:0000256" key="3">
    <source>
        <dbReference type="ARBA" id="ARBA00022824"/>
    </source>
</evidence>
<name>A0A068RKA8_9FUNG</name>
<evidence type="ECO:0000256" key="4">
    <source>
        <dbReference type="ARBA" id="ARBA00022989"/>
    </source>
</evidence>
<feature type="transmembrane region" description="Helical" evidence="10">
    <location>
        <begin position="30"/>
        <end position="50"/>
    </location>
</feature>
<dbReference type="GO" id="GO:0045040">
    <property type="term" value="P:protein insertion into mitochondrial outer membrane"/>
    <property type="evidence" value="ECO:0007669"/>
    <property type="project" value="UniProtKB-UniRule"/>
</dbReference>
<dbReference type="EMBL" id="CBTN010000007">
    <property type="protein sequence ID" value="CDH50583.1"/>
    <property type="molecule type" value="Genomic_DNA"/>
</dbReference>
<dbReference type="InterPro" id="IPR027537">
    <property type="entry name" value="Mmm1"/>
</dbReference>
<feature type="topological domain" description="Lumenal" evidence="8">
    <location>
        <begin position="1"/>
        <end position="30"/>
    </location>
</feature>
<feature type="compositionally biased region" description="Basic and acidic residues" evidence="9">
    <location>
        <begin position="362"/>
        <end position="378"/>
    </location>
</feature>
<feature type="topological domain" description="Cytoplasmic" evidence="8">
    <location>
        <begin position="52"/>
        <end position="378"/>
    </location>
</feature>
<dbReference type="OrthoDB" id="5599157at2759"/>
<dbReference type="InterPro" id="IPR019411">
    <property type="entry name" value="MMM1_dom"/>
</dbReference>
<keyword evidence="1" id="KW-0813">Transport</keyword>
<evidence type="ECO:0000259" key="11">
    <source>
        <dbReference type="PROSITE" id="PS51847"/>
    </source>
</evidence>
<dbReference type="AlphaFoldDB" id="A0A068RKA8"/>
<dbReference type="GO" id="GO:0015914">
    <property type="term" value="P:phospholipid transport"/>
    <property type="evidence" value="ECO:0007669"/>
    <property type="project" value="TreeGrafter"/>
</dbReference>
<dbReference type="GO" id="GO:0005789">
    <property type="term" value="C:endoplasmic reticulum membrane"/>
    <property type="evidence" value="ECO:0007669"/>
    <property type="project" value="UniProtKB-SubCell"/>
</dbReference>
<dbReference type="STRING" id="1263082.A0A068RKA8"/>
<evidence type="ECO:0000256" key="9">
    <source>
        <dbReference type="SAM" id="MobiDB-lite"/>
    </source>
</evidence>
<feature type="compositionally biased region" description="Low complexity" evidence="9">
    <location>
        <begin position="315"/>
        <end position="331"/>
    </location>
</feature>
<dbReference type="PANTHER" id="PTHR13466">
    <property type="entry name" value="TEX2 PROTEIN-RELATED"/>
    <property type="match status" value="1"/>
</dbReference>
<evidence type="ECO:0000256" key="10">
    <source>
        <dbReference type="SAM" id="Phobius"/>
    </source>
</evidence>
<comment type="function">
    <text evidence="8">Component of the ERMES/MDM complex, which serves as a molecular tether to connect the endoplasmic reticulum (ER) and mitochondria. Components of this complex are involved in the control of mitochondrial shape and protein biogenesis, and function in nonvesicular lipid trafficking between the ER and mitochondria. The MDM12-MMM1 subcomplex functions in the major beta-barrel assembly pathway that is responsible for biogenesis of all outer membrane beta-barrel proteins, and acts in a late step after the SAM complex. The MDM10-MDM12-MMM1 subcomplex further acts in the TOM40-specific pathway after the action of the MDM12-MMM1 complex. Essential for establishing and maintaining the structure of mitochondria and maintenance of mtDNA nucleoids.</text>
</comment>
<dbReference type="VEuPathDB" id="FungiDB:LCOR_02293.1"/>
<keyword evidence="5" id="KW-0445">Lipid transport</keyword>
<keyword evidence="4 8" id="KW-1133">Transmembrane helix</keyword>
<gene>
    <name evidence="8" type="primary">MMM1</name>
    <name evidence="12" type="ORF">LCOR_02293.1</name>
</gene>
<keyword evidence="3 8" id="KW-0256">Endoplasmic reticulum</keyword>
<dbReference type="CDD" id="cd21671">
    <property type="entry name" value="SMP_Mmm1"/>
    <property type="match status" value="1"/>
</dbReference>
<evidence type="ECO:0000256" key="7">
    <source>
        <dbReference type="ARBA" id="ARBA00023136"/>
    </source>
</evidence>
<feature type="region of interest" description="Disordered" evidence="9">
    <location>
        <begin position="304"/>
        <end position="378"/>
    </location>
</feature>
<evidence type="ECO:0000256" key="2">
    <source>
        <dbReference type="ARBA" id="ARBA00022692"/>
    </source>
</evidence>
<keyword evidence="6" id="KW-0446">Lipid-binding</keyword>
<accession>A0A068RKA8</accession>
<dbReference type="GO" id="GO:0032865">
    <property type="term" value="C:ERMES complex"/>
    <property type="evidence" value="ECO:0007669"/>
    <property type="project" value="UniProtKB-UniRule"/>
</dbReference>
<dbReference type="GO" id="GO:1990456">
    <property type="term" value="P:mitochondrion-endoplasmic reticulum membrane tethering"/>
    <property type="evidence" value="ECO:0007669"/>
    <property type="project" value="TreeGrafter"/>
</dbReference>
<evidence type="ECO:0000256" key="6">
    <source>
        <dbReference type="ARBA" id="ARBA00023121"/>
    </source>
</evidence>
<evidence type="ECO:0000313" key="12">
    <source>
        <dbReference type="EMBL" id="CDH50583.1"/>
    </source>
</evidence>
<sequence length="378" mass="42267">MESDNGLALMVQELKDQTCMYSNSTSFIRGFMLGQLSVLIVIVLALRYLLMEDVKKVRKRYIPSRLSTNPPSRASASAAQLPAAYISKKTYYDVIHHPPESTDWLNVLLAQFLMQYREDAKINDRLILAVDEVLNGGVRPSFVGPIHVTKLNLGEEFPIFRNARIRPSDDVGSMRAEIDFEYNDQITLGMETQIILNWPRQAFAALPVSLVLSVVRFSGTLTIELINPPETTTRPEKPLERYIAISSYSDFVLDFDVRSLIGSRTKLEDVPKLTELITTKLRNVYIDKLVYPMFVKIKVPQMWNGSPDAPPPPTTTATSSTATNASNQATSNKHETSSTTAPPPPQPEQQSSTTTTTSEVTPKAKEKMEELVEDIKDA</sequence>
<evidence type="ECO:0000256" key="5">
    <source>
        <dbReference type="ARBA" id="ARBA00023055"/>
    </source>
</evidence>
<dbReference type="InterPro" id="IPR031468">
    <property type="entry name" value="SMP_LBD"/>
</dbReference>
<feature type="compositionally biased region" description="Low complexity" evidence="9">
    <location>
        <begin position="348"/>
        <end position="361"/>
    </location>
</feature>
<comment type="caution">
    <text evidence="12">The sequence shown here is derived from an EMBL/GenBank/DDBJ whole genome shotgun (WGS) entry which is preliminary data.</text>
</comment>
<dbReference type="PANTHER" id="PTHR13466:SF0">
    <property type="entry name" value="SMP-LTD DOMAIN-CONTAINING PROTEIN"/>
    <property type="match status" value="1"/>
</dbReference>
<feature type="domain" description="SMP-LTD" evidence="11">
    <location>
        <begin position="98"/>
        <end position="300"/>
    </location>
</feature>
<keyword evidence="7 8" id="KW-0472">Membrane</keyword>
<evidence type="ECO:0000313" key="13">
    <source>
        <dbReference type="Proteomes" id="UP000027586"/>
    </source>
</evidence>
<dbReference type="Proteomes" id="UP000027586">
    <property type="component" value="Unassembled WGS sequence"/>
</dbReference>